<feature type="modified residue" description="4-aspartylphosphate" evidence="3">
    <location>
        <position position="66"/>
    </location>
</feature>
<dbReference type="EMBL" id="CP067993">
    <property type="protein sequence ID" value="QQQ42734.1"/>
    <property type="molecule type" value="Genomic_DNA"/>
</dbReference>
<proteinExistence type="predicted"/>
<dbReference type="SMART" id="SM00448">
    <property type="entry name" value="REC"/>
    <property type="match status" value="1"/>
</dbReference>
<dbReference type="PANTHER" id="PTHR43214">
    <property type="entry name" value="TWO-COMPONENT RESPONSE REGULATOR"/>
    <property type="match status" value="1"/>
</dbReference>
<evidence type="ECO:0000313" key="7">
    <source>
        <dbReference type="Proteomes" id="UP000596095"/>
    </source>
</evidence>
<dbReference type="PROSITE" id="PS50043">
    <property type="entry name" value="HTH_LUXR_2"/>
    <property type="match status" value="1"/>
</dbReference>
<keyword evidence="2" id="KW-0238">DNA-binding</keyword>
<evidence type="ECO:0000256" key="3">
    <source>
        <dbReference type="PROSITE-ProRule" id="PRU00169"/>
    </source>
</evidence>
<dbReference type="PROSITE" id="PS50110">
    <property type="entry name" value="RESPONSE_REGULATORY"/>
    <property type="match status" value="1"/>
</dbReference>
<dbReference type="InterPro" id="IPR058245">
    <property type="entry name" value="NreC/VraR/RcsB-like_REC"/>
</dbReference>
<evidence type="ECO:0000256" key="1">
    <source>
        <dbReference type="ARBA" id="ARBA00022553"/>
    </source>
</evidence>
<sequence>MPTFPSPRDSPCRLLLLDPHPLLRHGVQEVLARQADLQVDGSYGRSGDLLQRLQQQAAAIDLLLVDALPIGDSGEGLELLRHLSRHWPAVPILVLSAHCNAGVVSLALQAGARGFLSKACAPQTLLRAVSVVARGGRFVPPELRAQLNQSRRQRQQPVRPPRLSTRERTVLQWVLRGCSTGEMARRSGRTASTISTQKRAAYRKLGIRNDGELFRFRHLIDAERGGVTRPGTASLPPVLNRPRG</sequence>
<feature type="domain" description="HTH luxR-type" evidence="4">
    <location>
        <begin position="156"/>
        <end position="221"/>
    </location>
</feature>
<evidence type="ECO:0000259" key="4">
    <source>
        <dbReference type="PROSITE" id="PS50043"/>
    </source>
</evidence>
<name>A0ABD7C4U2_STEMA</name>
<dbReference type="GO" id="GO:0003677">
    <property type="term" value="F:DNA binding"/>
    <property type="evidence" value="ECO:0007669"/>
    <property type="project" value="UniProtKB-KW"/>
</dbReference>
<dbReference type="Pfam" id="PF00196">
    <property type="entry name" value="GerE"/>
    <property type="match status" value="1"/>
</dbReference>
<reference evidence="6 7" key="1">
    <citation type="submission" date="2021-01" db="EMBL/GenBank/DDBJ databases">
        <title>Genome Characterization of a novel Stenotrophomonas isolate with high keratinase activity.</title>
        <authorList>
            <person name="Cao Z.-J."/>
        </authorList>
    </citation>
    <scope>NUCLEOTIDE SEQUENCE [LARGE SCALE GENOMIC DNA]</scope>
    <source>
        <strain evidence="6 7">DHHJ</strain>
    </source>
</reference>
<dbReference type="InterPro" id="IPR000792">
    <property type="entry name" value="Tscrpt_reg_LuxR_C"/>
</dbReference>
<evidence type="ECO:0000256" key="2">
    <source>
        <dbReference type="ARBA" id="ARBA00023125"/>
    </source>
</evidence>
<gene>
    <name evidence="6" type="ORF">JJL50_01345</name>
</gene>
<dbReference type="SUPFAM" id="SSF52172">
    <property type="entry name" value="CheY-like"/>
    <property type="match status" value="1"/>
</dbReference>
<accession>A0ABD7C4U2</accession>
<dbReference type="Proteomes" id="UP000596095">
    <property type="component" value="Chromosome"/>
</dbReference>
<dbReference type="CDD" id="cd06170">
    <property type="entry name" value="LuxR_C_like"/>
    <property type="match status" value="1"/>
</dbReference>
<dbReference type="CDD" id="cd17535">
    <property type="entry name" value="REC_NarL-like"/>
    <property type="match status" value="1"/>
</dbReference>
<dbReference type="InterPro" id="IPR011006">
    <property type="entry name" value="CheY-like_superfamily"/>
</dbReference>
<dbReference type="SMART" id="SM00421">
    <property type="entry name" value="HTH_LUXR"/>
    <property type="match status" value="1"/>
</dbReference>
<dbReference type="RefSeq" id="WP_201117904.1">
    <property type="nucleotide sequence ID" value="NZ_CP067993.1"/>
</dbReference>
<dbReference type="InterPro" id="IPR016032">
    <property type="entry name" value="Sig_transdc_resp-reg_C-effctor"/>
</dbReference>
<dbReference type="AlphaFoldDB" id="A0ABD7C4U2"/>
<dbReference type="Pfam" id="PF00072">
    <property type="entry name" value="Response_reg"/>
    <property type="match status" value="1"/>
</dbReference>
<dbReference type="Gene3D" id="3.40.50.2300">
    <property type="match status" value="1"/>
</dbReference>
<dbReference type="InterPro" id="IPR001789">
    <property type="entry name" value="Sig_transdc_resp-reg_receiver"/>
</dbReference>
<feature type="domain" description="Response regulatory" evidence="5">
    <location>
        <begin position="13"/>
        <end position="133"/>
    </location>
</feature>
<dbReference type="SUPFAM" id="SSF46894">
    <property type="entry name" value="C-terminal effector domain of the bipartite response regulators"/>
    <property type="match status" value="1"/>
</dbReference>
<dbReference type="InterPro" id="IPR039420">
    <property type="entry name" value="WalR-like"/>
</dbReference>
<dbReference type="PANTHER" id="PTHR43214:SF17">
    <property type="entry name" value="TRANSCRIPTIONAL REGULATORY PROTEIN RCSB"/>
    <property type="match status" value="1"/>
</dbReference>
<organism evidence="6 7">
    <name type="scientific">Stenotrophomonas maltophilia</name>
    <name type="common">Pseudomonas maltophilia</name>
    <name type="synonym">Xanthomonas maltophilia</name>
    <dbReference type="NCBI Taxonomy" id="40324"/>
    <lineage>
        <taxon>Bacteria</taxon>
        <taxon>Pseudomonadati</taxon>
        <taxon>Pseudomonadota</taxon>
        <taxon>Gammaproteobacteria</taxon>
        <taxon>Lysobacterales</taxon>
        <taxon>Lysobacteraceae</taxon>
        <taxon>Stenotrophomonas</taxon>
        <taxon>Stenotrophomonas maltophilia group</taxon>
    </lineage>
</organism>
<keyword evidence="1 3" id="KW-0597">Phosphoprotein</keyword>
<protein>
    <submittedName>
        <fullName evidence="6">Response regulator transcription factor</fullName>
    </submittedName>
</protein>
<evidence type="ECO:0000313" key="6">
    <source>
        <dbReference type="EMBL" id="QQQ42734.1"/>
    </source>
</evidence>
<evidence type="ECO:0000259" key="5">
    <source>
        <dbReference type="PROSITE" id="PS50110"/>
    </source>
</evidence>